<gene>
    <name evidence="8" type="primary">LOC113736397</name>
</gene>
<feature type="binding site" evidence="5">
    <location>
        <position position="409"/>
    </location>
    <ligand>
        <name>Fe cation</name>
        <dbReference type="ChEBI" id="CHEBI:24875"/>
        <note>catalytic</note>
    </ligand>
</feature>
<keyword evidence="2 5" id="KW-0479">Metal-binding</keyword>
<name>A0A6P6WUR5_COFAR</name>
<feature type="compositionally biased region" description="Basic residues" evidence="6">
    <location>
        <begin position="1"/>
        <end position="10"/>
    </location>
</feature>
<dbReference type="GO" id="GO:0010436">
    <property type="term" value="F:carotenoid dioxygenase activity"/>
    <property type="evidence" value="ECO:0007669"/>
    <property type="project" value="TreeGrafter"/>
</dbReference>
<dbReference type="PANTHER" id="PTHR10543:SF101">
    <property type="entry name" value="9-CIS-EPOXYCAROTENOID DIOXYGENASE NCED6, CHLOROPLASTIC"/>
    <property type="match status" value="1"/>
</dbReference>
<protein>
    <submittedName>
        <fullName evidence="8">9-cis-epoxycarotenoid dioxygenase NCED6, chloroplastic-like</fullName>
    </submittedName>
</protein>
<evidence type="ECO:0000256" key="2">
    <source>
        <dbReference type="ARBA" id="ARBA00022723"/>
    </source>
</evidence>
<feature type="compositionally biased region" description="Pro residues" evidence="6">
    <location>
        <begin position="51"/>
        <end position="67"/>
    </location>
</feature>
<dbReference type="GO" id="GO:0009570">
    <property type="term" value="C:chloroplast stroma"/>
    <property type="evidence" value="ECO:0007669"/>
    <property type="project" value="TreeGrafter"/>
</dbReference>
<dbReference type="Proteomes" id="UP001652660">
    <property type="component" value="Chromosome 3e"/>
</dbReference>
<feature type="region of interest" description="Disordered" evidence="6">
    <location>
        <begin position="1"/>
        <end position="67"/>
    </location>
</feature>
<evidence type="ECO:0000256" key="5">
    <source>
        <dbReference type="PIRSR" id="PIRSR604294-1"/>
    </source>
</evidence>
<organism evidence="7 8">
    <name type="scientific">Coffea arabica</name>
    <name type="common">Arabian coffee</name>
    <dbReference type="NCBI Taxonomy" id="13443"/>
    <lineage>
        <taxon>Eukaryota</taxon>
        <taxon>Viridiplantae</taxon>
        <taxon>Streptophyta</taxon>
        <taxon>Embryophyta</taxon>
        <taxon>Tracheophyta</taxon>
        <taxon>Spermatophyta</taxon>
        <taxon>Magnoliopsida</taxon>
        <taxon>eudicotyledons</taxon>
        <taxon>Gunneridae</taxon>
        <taxon>Pentapetalae</taxon>
        <taxon>asterids</taxon>
        <taxon>lamiids</taxon>
        <taxon>Gentianales</taxon>
        <taxon>Rubiaceae</taxon>
        <taxon>Ixoroideae</taxon>
        <taxon>Gardenieae complex</taxon>
        <taxon>Bertiereae - Coffeeae clade</taxon>
        <taxon>Coffeeae</taxon>
        <taxon>Coffea</taxon>
    </lineage>
</organism>
<sequence>MQAYHHHHHLSPPVPSKPVSPQKSVHPVQATVSCKILINPSEKTLPMRLKSPPPPPPPLLSPPLQPPPITFPPPLDGPPKLNPFQKFAAGALDMLENSVITKWEKNHKLNRKVDPAVQLEGNFAPVQECPVRHGLEVVGRIPSCLEGVYLRNGANPLFSPISGHHLFDGDGMIHAVKLQPETNSASYACRFTRTNRLVQEAALGKPIFPKPIGELHGYLGLARLAFLSARAGLGLVDASLGMGLANAGLAYFNGRLLAMSEDDLPYSVRITEDGDLETVGRFDFDGELDVPVIAHPKLDPTTGELFTLSYNVVRRPHLRAFKFDKWGHKSRDISISLKQPTMMHDFAITENHVIIPDHQVVFKLSELLRGGSPVVHDPEKISRFGVLAKDDFDESRIQWIEVPNCFCFHLWNAWEEISESGDKVIAVIGSCMTPPDSIFSSESDEEFRSELSEIRLDLTTGESTRKVIVSGLNLEAGQVNKKKLGNKTQFAYLAIAEPWPKCSGIAKVDLVTGNVTKFMYGDERFGGEPYFVPGETEKEEDDGYLVSFVRDEKNGMSELVVVKASTMKQVALVKLPSRVPYGFHGTFVTSEDLTKQKSC</sequence>
<reference evidence="7" key="1">
    <citation type="journal article" date="2025" name="Foods">
        <title>Unveiling the Microbial Signatures of Arabica Coffee Cherries: Insights into Ripeness Specific Diversity, Functional Traits, and Implications for Quality and Safety.</title>
        <authorList>
            <consortium name="RefSeq"/>
            <person name="Tenea G.N."/>
            <person name="Cifuentes V."/>
            <person name="Reyes P."/>
            <person name="Cevallos-Vallejos M."/>
        </authorList>
    </citation>
    <scope>NUCLEOTIDE SEQUENCE [LARGE SCALE GENOMIC DNA]</scope>
</reference>
<dbReference type="RefSeq" id="XP_027119139.1">
    <property type="nucleotide sequence ID" value="XM_027263338.2"/>
</dbReference>
<dbReference type="GO" id="GO:0046872">
    <property type="term" value="F:metal ion binding"/>
    <property type="evidence" value="ECO:0007669"/>
    <property type="project" value="UniProtKB-KW"/>
</dbReference>
<keyword evidence="3" id="KW-0223">Dioxygenase</keyword>
<feature type="binding site" evidence="5">
    <location>
        <position position="584"/>
    </location>
    <ligand>
        <name>Fe cation</name>
        <dbReference type="ChEBI" id="CHEBI:24875"/>
        <note>catalytic</note>
    </ligand>
</feature>
<feature type="compositionally biased region" description="Low complexity" evidence="6">
    <location>
        <begin position="19"/>
        <end position="29"/>
    </location>
</feature>
<proteinExistence type="inferred from homology"/>
<feature type="binding site" evidence="5">
    <location>
        <position position="295"/>
    </location>
    <ligand>
        <name>Fe cation</name>
        <dbReference type="ChEBI" id="CHEBI:24875"/>
        <note>catalytic</note>
    </ligand>
</feature>
<dbReference type="GO" id="GO:0016121">
    <property type="term" value="P:carotene catabolic process"/>
    <property type="evidence" value="ECO:0007669"/>
    <property type="project" value="TreeGrafter"/>
</dbReference>
<dbReference type="OrthoDB" id="1069523at2759"/>
<evidence type="ECO:0000256" key="4">
    <source>
        <dbReference type="ARBA" id="ARBA00023004"/>
    </source>
</evidence>
<keyword evidence="4 5" id="KW-0408">Iron</keyword>
<dbReference type="Pfam" id="PF03055">
    <property type="entry name" value="RPE65"/>
    <property type="match status" value="1"/>
</dbReference>
<feature type="binding site" evidence="5">
    <location>
        <position position="344"/>
    </location>
    <ligand>
        <name>Fe cation</name>
        <dbReference type="ChEBI" id="CHEBI:24875"/>
        <note>catalytic</note>
    </ligand>
</feature>
<dbReference type="AlphaFoldDB" id="A0A6P6WUR5"/>
<dbReference type="InterPro" id="IPR004294">
    <property type="entry name" value="Carotenoid_Oase"/>
</dbReference>
<evidence type="ECO:0000256" key="3">
    <source>
        <dbReference type="ARBA" id="ARBA00022964"/>
    </source>
</evidence>
<reference evidence="8" key="2">
    <citation type="submission" date="2025-08" db="UniProtKB">
        <authorList>
            <consortium name="RefSeq"/>
        </authorList>
    </citation>
    <scope>IDENTIFICATION</scope>
    <source>
        <tissue evidence="8">Leaves</tissue>
    </source>
</reference>
<evidence type="ECO:0000256" key="1">
    <source>
        <dbReference type="ARBA" id="ARBA00006787"/>
    </source>
</evidence>
<dbReference type="GeneID" id="113736397"/>
<dbReference type="PANTHER" id="PTHR10543">
    <property type="entry name" value="BETA-CAROTENE DIOXYGENASE"/>
    <property type="match status" value="1"/>
</dbReference>
<evidence type="ECO:0000313" key="8">
    <source>
        <dbReference type="RefSeq" id="XP_027119139.1"/>
    </source>
</evidence>
<evidence type="ECO:0000313" key="7">
    <source>
        <dbReference type="Proteomes" id="UP001652660"/>
    </source>
</evidence>
<comment type="similarity">
    <text evidence="1">Belongs to the carotenoid oxygenase family.</text>
</comment>
<comment type="cofactor">
    <cofactor evidence="5">
        <name>Fe(2+)</name>
        <dbReference type="ChEBI" id="CHEBI:29033"/>
    </cofactor>
    <text evidence="5">Binds 1 Fe(2+) ion per subunit.</text>
</comment>
<evidence type="ECO:0000256" key="6">
    <source>
        <dbReference type="SAM" id="MobiDB-lite"/>
    </source>
</evidence>
<accession>A0A6P6WUR5</accession>
<keyword evidence="3" id="KW-0560">Oxidoreductase</keyword>
<keyword evidence="7" id="KW-1185">Reference proteome</keyword>